<evidence type="ECO:0000256" key="1">
    <source>
        <dbReference type="SAM" id="SignalP"/>
    </source>
</evidence>
<evidence type="ECO:0000313" key="3">
    <source>
        <dbReference type="Proteomes" id="UP000257323"/>
    </source>
</evidence>
<evidence type="ECO:0008006" key="4">
    <source>
        <dbReference type="Google" id="ProtNLM"/>
    </source>
</evidence>
<reference evidence="2 3" key="1">
    <citation type="submission" date="2018-08" db="EMBL/GenBank/DDBJ databases">
        <title>Genome analysis of the thermophilic bacterium of the candidate phylum Aminicenantes from deep subsurface aquifer revealed its physiology and ecological role.</title>
        <authorList>
            <person name="Kadnikov V.V."/>
            <person name="Mardanov A.V."/>
            <person name="Beletsky A.V."/>
            <person name="Karnachuk O.V."/>
            <person name="Ravin N.V."/>
        </authorList>
    </citation>
    <scope>NUCLEOTIDE SEQUENCE [LARGE SCALE GENOMIC DNA]</scope>
    <source>
        <strain evidence="2">BY38</strain>
    </source>
</reference>
<name>A0A3E2BL35_9BACT</name>
<feature type="chain" id="PRO_5017734595" description="Outer membrane protein beta-barrel domain-containing protein" evidence="1">
    <location>
        <begin position="26"/>
        <end position="276"/>
    </location>
</feature>
<keyword evidence="1" id="KW-0732">Signal</keyword>
<feature type="signal peptide" evidence="1">
    <location>
        <begin position="1"/>
        <end position="25"/>
    </location>
</feature>
<comment type="caution">
    <text evidence="2">The sequence shown here is derived from an EMBL/GenBank/DDBJ whole genome shotgun (WGS) entry which is preliminary data.</text>
</comment>
<protein>
    <recommendedName>
        <fullName evidence="4">Outer membrane protein beta-barrel domain-containing protein</fullName>
    </recommendedName>
</protein>
<accession>A0A3E2BL35</accession>
<organism evidence="2 3">
    <name type="scientific">Candidatus Saccharicenans subterraneus</name>
    <dbReference type="NCBI Taxonomy" id="2508984"/>
    <lineage>
        <taxon>Bacteria</taxon>
        <taxon>Candidatus Aminicenantota</taxon>
        <taxon>Candidatus Aminicenantia</taxon>
        <taxon>Candidatus Aminicenantales</taxon>
        <taxon>Candidatus Saccharicenantaceae</taxon>
        <taxon>Candidatus Saccharicenans</taxon>
    </lineage>
</organism>
<evidence type="ECO:0000313" key="2">
    <source>
        <dbReference type="EMBL" id="RFT15450.1"/>
    </source>
</evidence>
<gene>
    <name evidence="2" type="ORF">OP8BY_0340</name>
</gene>
<proteinExistence type="predicted"/>
<sequence>MPKSAVRTLGSLFISFMVLSSPLLADGNLEFNVHYSYWTLNVVRGLVEKMVSDTLENDLKDRFLQQIQADYPTLVERGYQQDVNFDAPGHNIGFELRFYPGGRGGAFSLGLAVEQTTMKISFPSVTARLDLVDLNLNQTATYNGQAGGEFIIKPLSFHLNMRWEFLPSKVLSPYLTIGAGISTSKSFFDARYRYEYSGTLTLPDSSTEQYSDSDTKTLRQIKDERLAEGKDFPLNFLPIFQFNLGLRARLSRALNLVADVGIFDGFLFRGGLSIRI</sequence>
<dbReference type="EMBL" id="QUAH01000009">
    <property type="protein sequence ID" value="RFT15450.1"/>
    <property type="molecule type" value="Genomic_DNA"/>
</dbReference>
<dbReference type="AlphaFoldDB" id="A0A3E2BL35"/>
<dbReference type="Proteomes" id="UP000257323">
    <property type="component" value="Unassembled WGS sequence"/>
</dbReference>